<dbReference type="GO" id="GO:0010628">
    <property type="term" value="P:positive regulation of gene expression"/>
    <property type="evidence" value="ECO:0007669"/>
    <property type="project" value="TreeGrafter"/>
</dbReference>
<gene>
    <name evidence="6" type="ORF">D3272_15055</name>
</gene>
<dbReference type="InterPro" id="IPR036388">
    <property type="entry name" value="WH-like_DNA-bd_sf"/>
</dbReference>
<dbReference type="Proteomes" id="UP000289411">
    <property type="component" value="Unassembled WGS sequence"/>
</dbReference>
<dbReference type="SUPFAM" id="SSF46785">
    <property type="entry name" value="Winged helix' DNA-binding domain"/>
    <property type="match status" value="1"/>
</dbReference>
<sequence>MMTLRQIEVIRAVMVAGSISGAAKILNVSAPGISRLVKHAEGTLGVRFFDRRNGRFAPTAEARSVFEQIDEVYRKIDDLGDTITAMARGTASELRIGAVPSIAQVMVPRAVAAVRKRFPDLRLNINVLKLEEVINHLLLDKVDCVAMSYRFEHPAVDVEPLAAGELFCIVPERHPLATRASVGAAEICRHPLIGIDAADPYGRIMAHLFARLGLTYDVPIKARFGSTVCALVRAGLGIAVIDQFTLADGIPGVAIVPIAEPTRFETYVATKRGSVMSAHAAHFVARLRAEMVGAGPPVPGRD</sequence>
<evidence type="ECO:0000256" key="1">
    <source>
        <dbReference type="ARBA" id="ARBA00009437"/>
    </source>
</evidence>
<evidence type="ECO:0000256" key="3">
    <source>
        <dbReference type="ARBA" id="ARBA00023125"/>
    </source>
</evidence>
<dbReference type="GO" id="GO:0043565">
    <property type="term" value="F:sequence-specific DNA binding"/>
    <property type="evidence" value="ECO:0007669"/>
    <property type="project" value="TreeGrafter"/>
</dbReference>
<dbReference type="PANTHER" id="PTHR30427">
    <property type="entry name" value="TRANSCRIPTIONAL ACTIVATOR PROTEIN LYSR"/>
    <property type="match status" value="1"/>
</dbReference>
<dbReference type="InterPro" id="IPR005119">
    <property type="entry name" value="LysR_subst-bd"/>
</dbReference>
<keyword evidence="2" id="KW-0805">Transcription regulation</keyword>
<dbReference type="PANTHER" id="PTHR30427:SF1">
    <property type="entry name" value="TRANSCRIPTIONAL ACTIVATOR PROTEIN LYSR"/>
    <property type="match status" value="1"/>
</dbReference>
<comment type="similarity">
    <text evidence="1">Belongs to the LysR transcriptional regulatory family.</text>
</comment>
<reference evidence="6 7" key="2">
    <citation type="submission" date="2019-02" db="EMBL/GenBank/DDBJ databases">
        <title>'Lichenibacterium ramalinii' gen. nov. sp. nov., 'Lichenibacterium minor' gen. nov. sp. nov.</title>
        <authorList>
            <person name="Pankratov T."/>
        </authorList>
    </citation>
    <scope>NUCLEOTIDE SEQUENCE [LARGE SCALE GENOMIC DNA]</scope>
    <source>
        <strain evidence="6 7">RmlP001</strain>
    </source>
</reference>
<dbReference type="CDD" id="cd08415">
    <property type="entry name" value="PBP2_LysR_opines_like"/>
    <property type="match status" value="1"/>
</dbReference>
<keyword evidence="7" id="KW-1185">Reference proteome</keyword>
<feature type="domain" description="HTH lysR-type" evidence="5">
    <location>
        <begin position="2"/>
        <end position="59"/>
    </location>
</feature>
<name>A0A4Q2RA67_9HYPH</name>
<dbReference type="SUPFAM" id="SSF53850">
    <property type="entry name" value="Periplasmic binding protein-like II"/>
    <property type="match status" value="1"/>
</dbReference>
<dbReference type="Gene3D" id="1.10.10.10">
    <property type="entry name" value="Winged helix-like DNA-binding domain superfamily/Winged helix DNA-binding domain"/>
    <property type="match status" value="1"/>
</dbReference>
<dbReference type="InterPro" id="IPR000847">
    <property type="entry name" value="LysR_HTH_N"/>
</dbReference>
<dbReference type="RefSeq" id="WP_129220030.1">
    <property type="nucleotide sequence ID" value="NZ_QYBC01000012.1"/>
</dbReference>
<dbReference type="GO" id="GO:0003700">
    <property type="term" value="F:DNA-binding transcription factor activity"/>
    <property type="evidence" value="ECO:0007669"/>
    <property type="project" value="InterPro"/>
</dbReference>
<accession>A0A4Q2RA67</accession>
<dbReference type="OrthoDB" id="8479870at2"/>
<dbReference type="PROSITE" id="PS50931">
    <property type="entry name" value="HTH_LYSR"/>
    <property type="match status" value="1"/>
</dbReference>
<evidence type="ECO:0000259" key="5">
    <source>
        <dbReference type="PROSITE" id="PS50931"/>
    </source>
</evidence>
<dbReference type="InterPro" id="IPR036390">
    <property type="entry name" value="WH_DNA-bd_sf"/>
</dbReference>
<organism evidence="6 7">
    <name type="scientific">Lichenibacterium ramalinae</name>
    <dbReference type="NCBI Taxonomy" id="2316527"/>
    <lineage>
        <taxon>Bacteria</taxon>
        <taxon>Pseudomonadati</taxon>
        <taxon>Pseudomonadota</taxon>
        <taxon>Alphaproteobacteria</taxon>
        <taxon>Hyphomicrobiales</taxon>
        <taxon>Lichenihabitantaceae</taxon>
        <taxon>Lichenibacterium</taxon>
    </lineage>
</organism>
<dbReference type="Pfam" id="PF00126">
    <property type="entry name" value="HTH_1"/>
    <property type="match status" value="1"/>
</dbReference>
<dbReference type="Pfam" id="PF03466">
    <property type="entry name" value="LysR_substrate"/>
    <property type="match status" value="1"/>
</dbReference>
<dbReference type="AlphaFoldDB" id="A0A4Q2RA67"/>
<dbReference type="InterPro" id="IPR037424">
    <property type="entry name" value="NocR_PBP2"/>
</dbReference>
<keyword evidence="3" id="KW-0238">DNA-binding</keyword>
<dbReference type="EMBL" id="QYBC01000012">
    <property type="protein sequence ID" value="RYB03913.1"/>
    <property type="molecule type" value="Genomic_DNA"/>
</dbReference>
<evidence type="ECO:0000313" key="6">
    <source>
        <dbReference type="EMBL" id="RYB03913.1"/>
    </source>
</evidence>
<dbReference type="Gene3D" id="3.40.190.290">
    <property type="match status" value="1"/>
</dbReference>
<reference evidence="6 7" key="1">
    <citation type="submission" date="2018-09" db="EMBL/GenBank/DDBJ databases">
        <authorList>
            <person name="Grouzdev D.S."/>
            <person name="Krutkina M.S."/>
        </authorList>
    </citation>
    <scope>NUCLEOTIDE SEQUENCE [LARGE SCALE GENOMIC DNA]</scope>
    <source>
        <strain evidence="6 7">RmlP001</strain>
    </source>
</reference>
<evidence type="ECO:0000313" key="7">
    <source>
        <dbReference type="Proteomes" id="UP000289411"/>
    </source>
</evidence>
<evidence type="ECO:0000256" key="2">
    <source>
        <dbReference type="ARBA" id="ARBA00023015"/>
    </source>
</evidence>
<protein>
    <submittedName>
        <fullName evidence="6">LysR family transcriptional regulator</fullName>
    </submittedName>
</protein>
<evidence type="ECO:0000256" key="4">
    <source>
        <dbReference type="ARBA" id="ARBA00023163"/>
    </source>
</evidence>
<proteinExistence type="inferred from homology"/>
<comment type="caution">
    <text evidence="6">The sequence shown here is derived from an EMBL/GenBank/DDBJ whole genome shotgun (WGS) entry which is preliminary data.</text>
</comment>
<keyword evidence="4" id="KW-0804">Transcription</keyword>